<keyword evidence="1" id="KW-0472">Membrane</keyword>
<feature type="chain" id="PRO_5041217598" evidence="2">
    <location>
        <begin position="25"/>
        <end position="119"/>
    </location>
</feature>
<keyword evidence="2" id="KW-0732">Signal</keyword>
<proteinExistence type="predicted"/>
<gene>
    <name evidence="3" type="ORF">B0T26DRAFT_527458</name>
</gene>
<evidence type="ECO:0000313" key="4">
    <source>
        <dbReference type="Proteomes" id="UP001172101"/>
    </source>
</evidence>
<evidence type="ECO:0000256" key="2">
    <source>
        <dbReference type="SAM" id="SignalP"/>
    </source>
</evidence>
<organism evidence="3 4">
    <name type="scientific">Lasiosphaeria miniovina</name>
    <dbReference type="NCBI Taxonomy" id="1954250"/>
    <lineage>
        <taxon>Eukaryota</taxon>
        <taxon>Fungi</taxon>
        <taxon>Dikarya</taxon>
        <taxon>Ascomycota</taxon>
        <taxon>Pezizomycotina</taxon>
        <taxon>Sordariomycetes</taxon>
        <taxon>Sordariomycetidae</taxon>
        <taxon>Sordariales</taxon>
        <taxon>Lasiosphaeriaceae</taxon>
        <taxon>Lasiosphaeria</taxon>
    </lineage>
</organism>
<dbReference type="GeneID" id="85318777"/>
<name>A0AA39ZQC2_9PEZI</name>
<dbReference type="RefSeq" id="XP_060289350.1">
    <property type="nucleotide sequence ID" value="XM_060435507.1"/>
</dbReference>
<accession>A0AA39ZQC2</accession>
<evidence type="ECO:0000256" key="1">
    <source>
        <dbReference type="SAM" id="Phobius"/>
    </source>
</evidence>
<keyword evidence="1" id="KW-0812">Transmembrane</keyword>
<feature type="signal peptide" evidence="2">
    <location>
        <begin position="1"/>
        <end position="24"/>
    </location>
</feature>
<reference evidence="3" key="1">
    <citation type="submission" date="2023-06" db="EMBL/GenBank/DDBJ databases">
        <title>Genome-scale phylogeny and comparative genomics of the fungal order Sordariales.</title>
        <authorList>
            <consortium name="Lawrence Berkeley National Laboratory"/>
            <person name="Hensen N."/>
            <person name="Bonometti L."/>
            <person name="Westerberg I."/>
            <person name="Brannstrom I.O."/>
            <person name="Guillou S."/>
            <person name="Cros-Aarteil S."/>
            <person name="Calhoun S."/>
            <person name="Haridas S."/>
            <person name="Kuo A."/>
            <person name="Mondo S."/>
            <person name="Pangilinan J."/>
            <person name="Riley R."/>
            <person name="LaButti K."/>
            <person name="Andreopoulos B."/>
            <person name="Lipzen A."/>
            <person name="Chen C."/>
            <person name="Yanf M."/>
            <person name="Daum C."/>
            <person name="Ng V."/>
            <person name="Clum A."/>
            <person name="Steindorff A."/>
            <person name="Ohm R."/>
            <person name="Martin F."/>
            <person name="Silar P."/>
            <person name="Natvig D."/>
            <person name="Lalanne C."/>
            <person name="Gautier V."/>
            <person name="Ament-velasquez S.L."/>
            <person name="Kruys A."/>
            <person name="Hutchinson M.I."/>
            <person name="Powell A.J."/>
            <person name="Barry K."/>
            <person name="Miller A.N."/>
            <person name="Grigoriev I.V."/>
            <person name="Debuchy R."/>
            <person name="Gladieux P."/>
            <person name="Thoren M.H."/>
            <person name="Johannesson H."/>
        </authorList>
    </citation>
    <scope>NUCLEOTIDE SEQUENCE</scope>
    <source>
        <strain evidence="3">SMH2392-1A</strain>
    </source>
</reference>
<dbReference type="AlphaFoldDB" id="A0AA39ZQC2"/>
<protein>
    <submittedName>
        <fullName evidence="3">Uncharacterized protein</fullName>
    </submittedName>
</protein>
<sequence>MGGKRSCFCFTFALFRIRLRCPWASVWVPYSRVYGSTVPRGVGYRYHGPVQHCTVHCITPFFPYFLGVICFSCVTNKEACFWIGLLLLFLLPAPCFMSFVCADTKYTRLDPGEWVRVHF</sequence>
<keyword evidence="1" id="KW-1133">Transmembrane helix</keyword>
<feature type="transmembrane region" description="Helical" evidence="1">
    <location>
        <begin position="81"/>
        <end position="102"/>
    </location>
</feature>
<dbReference type="Proteomes" id="UP001172101">
    <property type="component" value="Unassembled WGS sequence"/>
</dbReference>
<comment type="caution">
    <text evidence="3">The sequence shown here is derived from an EMBL/GenBank/DDBJ whole genome shotgun (WGS) entry which is preliminary data.</text>
</comment>
<keyword evidence="4" id="KW-1185">Reference proteome</keyword>
<dbReference type="EMBL" id="JAUIRO010000009">
    <property type="protein sequence ID" value="KAK0701686.1"/>
    <property type="molecule type" value="Genomic_DNA"/>
</dbReference>
<evidence type="ECO:0000313" key="3">
    <source>
        <dbReference type="EMBL" id="KAK0701686.1"/>
    </source>
</evidence>